<dbReference type="PROSITE" id="PS00523">
    <property type="entry name" value="SULFATASE_1"/>
    <property type="match status" value="1"/>
</dbReference>
<keyword evidence="7" id="KW-0732">Signal</keyword>
<dbReference type="PANTHER" id="PTHR10342">
    <property type="entry name" value="ARYLSULFATASE"/>
    <property type="match status" value="1"/>
</dbReference>
<dbReference type="InterPro" id="IPR024607">
    <property type="entry name" value="Sulfatase_CS"/>
</dbReference>
<keyword evidence="9" id="KW-1185">Reference proteome</keyword>
<proteinExistence type="inferred from homology"/>
<comment type="cofactor">
    <cofactor evidence="1">
        <name>Ca(2+)</name>
        <dbReference type="ChEBI" id="CHEBI:29108"/>
    </cofactor>
</comment>
<dbReference type="Proteomes" id="UP001165740">
    <property type="component" value="Chromosome 9"/>
</dbReference>
<keyword evidence="3" id="KW-0479">Metal-binding</keyword>
<feature type="signal peptide" evidence="7">
    <location>
        <begin position="1"/>
        <end position="16"/>
    </location>
</feature>
<dbReference type="OrthoDB" id="103349at2759"/>
<dbReference type="InterPro" id="IPR000917">
    <property type="entry name" value="Sulfatase_N"/>
</dbReference>
<evidence type="ECO:0000313" key="10">
    <source>
        <dbReference type="RefSeq" id="XP_055897073.1"/>
    </source>
</evidence>
<organism evidence="9 10">
    <name type="scientific">Biomphalaria glabrata</name>
    <name type="common">Bloodfluke planorb</name>
    <name type="synonym">Freshwater snail</name>
    <dbReference type="NCBI Taxonomy" id="6526"/>
    <lineage>
        <taxon>Eukaryota</taxon>
        <taxon>Metazoa</taxon>
        <taxon>Spiralia</taxon>
        <taxon>Lophotrochozoa</taxon>
        <taxon>Mollusca</taxon>
        <taxon>Gastropoda</taxon>
        <taxon>Heterobranchia</taxon>
        <taxon>Euthyneura</taxon>
        <taxon>Panpulmonata</taxon>
        <taxon>Hygrophila</taxon>
        <taxon>Lymnaeoidea</taxon>
        <taxon>Planorbidae</taxon>
        <taxon>Biomphalaria</taxon>
    </lineage>
</organism>
<dbReference type="Gene3D" id="3.40.720.10">
    <property type="entry name" value="Alkaline Phosphatase, subunit A"/>
    <property type="match status" value="1"/>
</dbReference>
<accession>A0A9W3BCA2</accession>
<gene>
    <name evidence="10" type="primary">LOC106075603</name>
</gene>
<dbReference type="Gene3D" id="3.30.1120.10">
    <property type="match status" value="1"/>
</dbReference>
<protein>
    <submittedName>
        <fullName evidence="10">Arylsulfatase I-like</fullName>
    </submittedName>
</protein>
<dbReference type="InterPro" id="IPR017850">
    <property type="entry name" value="Alkaline_phosphatase_core_sf"/>
</dbReference>
<evidence type="ECO:0000256" key="3">
    <source>
        <dbReference type="ARBA" id="ARBA00022723"/>
    </source>
</evidence>
<dbReference type="GO" id="GO:0046872">
    <property type="term" value="F:metal ion binding"/>
    <property type="evidence" value="ECO:0007669"/>
    <property type="project" value="UniProtKB-KW"/>
</dbReference>
<dbReference type="CDD" id="cd16029">
    <property type="entry name" value="4-S"/>
    <property type="match status" value="1"/>
</dbReference>
<evidence type="ECO:0000256" key="5">
    <source>
        <dbReference type="ARBA" id="ARBA00022837"/>
    </source>
</evidence>
<dbReference type="PROSITE" id="PS00149">
    <property type="entry name" value="SULFATASE_2"/>
    <property type="match status" value="1"/>
</dbReference>
<sequence>MLALLCFILSASLCWALPPRPHLVFIVADDLGWNDIGYHNPDIISPTIDSLAYSGIILNQTYVQPLCSPSRSALLTGVYPFRLGTQHLVILNNQEVCVPLTRSLLPQVLKSNGYKTHMVGKWHLGFCKWECTPTFRGFDTYYGYYNADEDYYSKITDKGIDFRINTTVGKEAVGNYSAYQYATRAEEIIKSHDPDTPLFLYLPFQNVHEPLEVPDQYLKLYPNISDENRRNLSAMVTALDDAIARVVTALKTYDLYSNTLIVFTADNGGWTLYGGNNYPLRGGKFTIFEGGTRVPAFLHGPMLQNQGKVYNGMMHAVDWFATLVKALNISYNDPDQDGVDQWEAINSLGASKRTELIYNLDFLFPPLQGEAAIRVGDFKLIEGFPGLFQDWYKPAQLDQGVNYTMKSWTPSDVLPQSVQTMLNQGVYQYLFNITADPTEHNNLYDKYPDIVKQLQDRLEEYKKKYVPPNFPLPTPKANPQNFGGAWTPGWC</sequence>
<evidence type="ECO:0000256" key="4">
    <source>
        <dbReference type="ARBA" id="ARBA00022801"/>
    </source>
</evidence>
<reference evidence="10" key="1">
    <citation type="submission" date="2025-08" db="UniProtKB">
        <authorList>
            <consortium name="RefSeq"/>
        </authorList>
    </citation>
    <scope>IDENTIFICATION</scope>
</reference>
<dbReference type="RefSeq" id="XP_055897073.1">
    <property type="nucleotide sequence ID" value="XM_056041098.1"/>
</dbReference>
<name>A0A9W3BCA2_BIOGL</name>
<evidence type="ECO:0000256" key="6">
    <source>
        <dbReference type="ARBA" id="ARBA00023180"/>
    </source>
</evidence>
<evidence type="ECO:0000259" key="8">
    <source>
        <dbReference type="Pfam" id="PF00884"/>
    </source>
</evidence>
<keyword evidence="6" id="KW-0325">Glycoprotein</keyword>
<keyword evidence="4" id="KW-0378">Hydrolase</keyword>
<dbReference type="InterPro" id="IPR047115">
    <property type="entry name" value="ARSB"/>
</dbReference>
<dbReference type="Pfam" id="PF00884">
    <property type="entry name" value="Sulfatase"/>
    <property type="match status" value="1"/>
</dbReference>
<dbReference type="GO" id="GO:0008484">
    <property type="term" value="F:sulfuric ester hydrolase activity"/>
    <property type="evidence" value="ECO:0007669"/>
    <property type="project" value="InterPro"/>
</dbReference>
<dbReference type="SUPFAM" id="SSF53649">
    <property type="entry name" value="Alkaline phosphatase-like"/>
    <property type="match status" value="1"/>
</dbReference>
<dbReference type="GeneID" id="106075603"/>
<feature type="chain" id="PRO_5040993087" evidence="7">
    <location>
        <begin position="17"/>
        <end position="491"/>
    </location>
</feature>
<evidence type="ECO:0000256" key="1">
    <source>
        <dbReference type="ARBA" id="ARBA00001913"/>
    </source>
</evidence>
<dbReference type="OMA" id="WHNDELT"/>
<keyword evidence="5" id="KW-0106">Calcium</keyword>
<evidence type="ECO:0000256" key="7">
    <source>
        <dbReference type="SAM" id="SignalP"/>
    </source>
</evidence>
<feature type="domain" description="Sulfatase N-terminal" evidence="8">
    <location>
        <begin position="21"/>
        <end position="329"/>
    </location>
</feature>
<evidence type="ECO:0000256" key="2">
    <source>
        <dbReference type="ARBA" id="ARBA00008779"/>
    </source>
</evidence>
<evidence type="ECO:0000313" key="9">
    <source>
        <dbReference type="Proteomes" id="UP001165740"/>
    </source>
</evidence>
<dbReference type="AlphaFoldDB" id="A0A9W3BCA2"/>
<comment type="similarity">
    <text evidence="2">Belongs to the sulfatase family.</text>
</comment>
<dbReference type="PANTHER" id="PTHR10342:SF273">
    <property type="entry name" value="RE14504P"/>
    <property type="match status" value="1"/>
</dbReference>